<sequence length="151" mass="16448">MERFVSIAQGVAAVFAVIELGLTSYLVSPFRWGTPSILGFMLFNSIWSLLVLAYVFLSPLYFSHLYHNVAALVIEWITVIFWFAGSIALASYGATSSCGGDSFCGSWQAATAFGFFLWALFTFFAVVHTMTFLRGNKGHSATGQPTPYAGA</sequence>
<dbReference type="GO" id="GO:0016020">
    <property type="term" value="C:membrane"/>
    <property type="evidence" value="ECO:0007669"/>
    <property type="project" value="UniProtKB-SubCell"/>
</dbReference>
<dbReference type="Proteomes" id="UP001305647">
    <property type="component" value="Unassembled WGS sequence"/>
</dbReference>
<accession>A0AAN6PYX4</accession>
<dbReference type="EMBL" id="MU863656">
    <property type="protein sequence ID" value="KAK4098645.1"/>
    <property type="molecule type" value="Genomic_DNA"/>
</dbReference>
<evidence type="ECO:0000256" key="1">
    <source>
        <dbReference type="ARBA" id="ARBA00004141"/>
    </source>
</evidence>
<protein>
    <recommendedName>
        <fullName evidence="6">MARVEL domain-containing protein</fullName>
    </recommendedName>
</protein>
<dbReference type="AlphaFoldDB" id="A0AAN6PYX4"/>
<evidence type="ECO:0000256" key="5">
    <source>
        <dbReference type="SAM" id="Phobius"/>
    </source>
</evidence>
<evidence type="ECO:0000256" key="3">
    <source>
        <dbReference type="ARBA" id="ARBA00022989"/>
    </source>
</evidence>
<proteinExistence type="predicted"/>
<keyword evidence="2 5" id="KW-0812">Transmembrane</keyword>
<evidence type="ECO:0000256" key="4">
    <source>
        <dbReference type="ARBA" id="ARBA00023136"/>
    </source>
</evidence>
<dbReference type="InterPro" id="IPR008253">
    <property type="entry name" value="Marvel"/>
</dbReference>
<evidence type="ECO:0000256" key="2">
    <source>
        <dbReference type="ARBA" id="ARBA00022692"/>
    </source>
</evidence>
<dbReference type="PANTHER" id="PTHR37451:SF1">
    <property type="entry name" value="MARVEL DOMAIN-CONTAINING PROTEIN"/>
    <property type="match status" value="1"/>
</dbReference>
<feature type="domain" description="MARVEL" evidence="6">
    <location>
        <begin position="7"/>
        <end position="126"/>
    </location>
</feature>
<evidence type="ECO:0000259" key="6">
    <source>
        <dbReference type="Pfam" id="PF01284"/>
    </source>
</evidence>
<organism evidence="7 8">
    <name type="scientific">Parathielavia hyrcaniae</name>
    <dbReference type="NCBI Taxonomy" id="113614"/>
    <lineage>
        <taxon>Eukaryota</taxon>
        <taxon>Fungi</taxon>
        <taxon>Dikarya</taxon>
        <taxon>Ascomycota</taxon>
        <taxon>Pezizomycotina</taxon>
        <taxon>Sordariomycetes</taxon>
        <taxon>Sordariomycetidae</taxon>
        <taxon>Sordariales</taxon>
        <taxon>Chaetomiaceae</taxon>
        <taxon>Parathielavia</taxon>
    </lineage>
</organism>
<name>A0AAN6PYX4_9PEZI</name>
<gene>
    <name evidence="7" type="ORF">N658DRAFT_454557</name>
</gene>
<comment type="caution">
    <text evidence="7">The sequence shown here is derived from an EMBL/GenBank/DDBJ whole genome shotgun (WGS) entry which is preliminary data.</text>
</comment>
<evidence type="ECO:0000313" key="7">
    <source>
        <dbReference type="EMBL" id="KAK4098645.1"/>
    </source>
</evidence>
<dbReference type="PANTHER" id="PTHR37451">
    <property type="entry name" value="MARVEL DOMAIN"/>
    <property type="match status" value="1"/>
</dbReference>
<feature type="transmembrane region" description="Helical" evidence="5">
    <location>
        <begin position="106"/>
        <end position="127"/>
    </location>
</feature>
<keyword evidence="3 5" id="KW-1133">Transmembrane helix</keyword>
<reference evidence="7" key="1">
    <citation type="journal article" date="2023" name="Mol. Phylogenet. Evol.">
        <title>Genome-scale phylogeny and comparative genomics of the fungal order Sordariales.</title>
        <authorList>
            <person name="Hensen N."/>
            <person name="Bonometti L."/>
            <person name="Westerberg I."/>
            <person name="Brannstrom I.O."/>
            <person name="Guillou S."/>
            <person name="Cros-Aarteil S."/>
            <person name="Calhoun S."/>
            <person name="Haridas S."/>
            <person name="Kuo A."/>
            <person name="Mondo S."/>
            <person name="Pangilinan J."/>
            <person name="Riley R."/>
            <person name="LaButti K."/>
            <person name="Andreopoulos B."/>
            <person name="Lipzen A."/>
            <person name="Chen C."/>
            <person name="Yan M."/>
            <person name="Daum C."/>
            <person name="Ng V."/>
            <person name="Clum A."/>
            <person name="Steindorff A."/>
            <person name="Ohm R.A."/>
            <person name="Martin F."/>
            <person name="Silar P."/>
            <person name="Natvig D.O."/>
            <person name="Lalanne C."/>
            <person name="Gautier V."/>
            <person name="Ament-Velasquez S.L."/>
            <person name="Kruys A."/>
            <person name="Hutchinson M.I."/>
            <person name="Powell A.J."/>
            <person name="Barry K."/>
            <person name="Miller A.N."/>
            <person name="Grigoriev I.V."/>
            <person name="Debuchy R."/>
            <person name="Gladieux P."/>
            <person name="Hiltunen Thoren M."/>
            <person name="Johannesson H."/>
        </authorList>
    </citation>
    <scope>NUCLEOTIDE SEQUENCE</scope>
    <source>
        <strain evidence="7">CBS 757.83</strain>
    </source>
</reference>
<feature type="transmembrane region" description="Helical" evidence="5">
    <location>
        <begin position="37"/>
        <end position="57"/>
    </location>
</feature>
<keyword evidence="4 5" id="KW-0472">Membrane</keyword>
<keyword evidence="8" id="KW-1185">Reference proteome</keyword>
<comment type="subcellular location">
    <subcellularLocation>
        <location evidence="1">Membrane</location>
        <topology evidence="1">Multi-pass membrane protein</topology>
    </subcellularLocation>
</comment>
<evidence type="ECO:0000313" key="8">
    <source>
        <dbReference type="Proteomes" id="UP001305647"/>
    </source>
</evidence>
<reference evidence="7" key="2">
    <citation type="submission" date="2023-05" db="EMBL/GenBank/DDBJ databases">
        <authorList>
            <consortium name="Lawrence Berkeley National Laboratory"/>
            <person name="Steindorff A."/>
            <person name="Hensen N."/>
            <person name="Bonometti L."/>
            <person name="Westerberg I."/>
            <person name="Brannstrom I.O."/>
            <person name="Guillou S."/>
            <person name="Cros-Aarteil S."/>
            <person name="Calhoun S."/>
            <person name="Haridas S."/>
            <person name="Kuo A."/>
            <person name="Mondo S."/>
            <person name="Pangilinan J."/>
            <person name="Riley R."/>
            <person name="Labutti K."/>
            <person name="Andreopoulos B."/>
            <person name="Lipzen A."/>
            <person name="Chen C."/>
            <person name="Yanf M."/>
            <person name="Daum C."/>
            <person name="Ng V."/>
            <person name="Clum A."/>
            <person name="Ohm R."/>
            <person name="Martin F."/>
            <person name="Silar P."/>
            <person name="Natvig D."/>
            <person name="Lalanne C."/>
            <person name="Gautier V."/>
            <person name="Ament-Velasquez S.L."/>
            <person name="Kruys A."/>
            <person name="Hutchinson M.I."/>
            <person name="Powell A.J."/>
            <person name="Barry K."/>
            <person name="Miller A.N."/>
            <person name="Grigoriev I.V."/>
            <person name="Debuchy R."/>
            <person name="Gladieux P."/>
            <person name="Thoren M.H."/>
            <person name="Johannesson H."/>
        </authorList>
    </citation>
    <scope>NUCLEOTIDE SEQUENCE</scope>
    <source>
        <strain evidence="7">CBS 757.83</strain>
    </source>
</reference>
<feature type="transmembrane region" description="Helical" evidence="5">
    <location>
        <begin position="69"/>
        <end position="94"/>
    </location>
</feature>
<feature type="transmembrane region" description="Helical" evidence="5">
    <location>
        <begin position="7"/>
        <end position="25"/>
    </location>
</feature>
<dbReference type="Pfam" id="PF01284">
    <property type="entry name" value="MARVEL"/>
    <property type="match status" value="1"/>
</dbReference>